<evidence type="ECO:0000256" key="4">
    <source>
        <dbReference type="ARBA" id="ARBA00022729"/>
    </source>
</evidence>
<dbReference type="GO" id="GO:0009653">
    <property type="term" value="P:anatomical structure morphogenesis"/>
    <property type="evidence" value="ECO:0007669"/>
    <property type="project" value="UniProtKB-ARBA"/>
</dbReference>
<evidence type="ECO:0000256" key="1">
    <source>
        <dbReference type="ARBA" id="ARBA00005392"/>
    </source>
</evidence>
<dbReference type="GO" id="GO:0016020">
    <property type="term" value="C:membrane"/>
    <property type="evidence" value="ECO:0007669"/>
    <property type="project" value="UniProtKB-SubCell"/>
</dbReference>
<protein>
    <recommendedName>
        <fullName evidence="7">Expansin</fullName>
    </recommendedName>
</protein>
<evidence type="ECO:0000256" key="6">
    <source>
        <dbReference type="ARBA" id="ARBA00023316"/>
    </source>
</evidence>
<comment type="subcellular location">
    <subcellularLocation>
        <location evidence="7">Secreted</location>
        <location evidence="7">Cell wall</location>
    </subcellularLocation>
    <subcellularLocation>
        <location evidence="7">Membrane</location>
        <topology evidence="7">Peripheral membrane protein</topology>
    </subcellularLocation>
</comment>
<dbReference type="Pfam" id="PF01357">
    <property type="entry name" value="Expansin_C"/>
    <property type="match status" value="1"/>
</dbReference>
<accession>A0AAN7EP15</accession>
<dbReference type="InterPro" id="IPR002963">
    <property type="entry name" value="Expansin"/>
</dbReference>
<dbReference type="InterPro" id="IPR009009">
    <property type="entry name" value="RlpA-like_DPBB"/>
</dbReference>
<reference evidence="10 11" key="1">
    <citation type="journal article" date="2023" name="G3 (Bethesda)">
        <title>A haplotype-resolved chromosome-scale genome for Quercus rubra L. provides insights into the genetics of adaptive traits for red oak species.</title>
        <authorList>
            <person name="Kapoor B."/>
            <person name="Jenkins J."/>
            <person name="Schmutz J."/>
            <person name="Zhebentyayeva T."/>
            <person name="Kuelheim C."/>
            <person name="Coggeshall M."/>
            <person name="Heim C."/>
            <person name="Lasky J.R."/>
            <person name="Leites L."/>
            <person name="Islam-Faridi N."/>
            <person name="Romero-Severson J."/>
            <person name="DeLeo V.L."/>
            <person name="Lucas S.M."/>
            <person name="Lazic D."/>
            <person name="Gailing O."/>
            <person name="Carlson J."/>
            <person name="Staton M."/>
        </authorList>
    </citation>
    <scope>NUCLEOTIDE SEQUENCE [LARGE SCALE GENOMIC DNA]</scope>
    <source>
        <strain evidence="10">Pseudo-F2</strain>
    </source>
</reference>
<keyword evidence="4 7" id="KW-0732">Signal</keyword>
<dbReference type="GO" id="GO:0009664">
    <property type="term" value="P:plant-type cell wall organization"/>
    <property type="evidence" value="ECO:0007669"/>
    <property type="project" value="InterPro"/>
</dbReference>
<dbReference type="PANTHER" id="PTHR31867">
    <property type="entry name" value="EXPANSIN-A15"/>
    <property type="match status" value="1"/>
</dbReference>
<feature type="chain" id="PRO_5042661340" description="Expansin" evidence="7">
    <location>
        <begin position="23"/>
        <end position="257"/>
    </location>
</feature>
<dbReference type="PRINTS" id="PR01226">
    <property type="entry name" value="EXPANSIN"/>
</dbReference>
<name>A0AAN7EP15_QUERU</name>
<dbReference type="Gene3D" id="2.60.40.760">
    <property type="entry name" value="Expansin, cellulose-binding-like domain"/>
    <property type="match status" value="1"/>
</dbReference>
<dbReference type="InterPro" id="IPR036749">
    <property type="entry name" value="Expansin_CBD_sf"/>
</dbReference>
<comment type="similarity">
    <text evidence="1 7">Belongs to the expansin family. Expansin A subfamily.</text>
</comment>
<keyword evidence="5" id="KW-0472">Membrane</keyword>
<feature type="domain" description="Expansin-like EG45" evidence="8">
    <location>
        <begin position="53"/>
        <end position="164"/>
    </location>
</feature>
<dbReference type="SUPFAM" id="SSF49590">
    <property type="entry name" value="PHL pollen allergen"/>
    <property type="match status" value="1"/>
</dbReference>
<dbReference type="Pfam" id="PF03330">
    <property type="entry name" value="DPBB_1"/>
    <property type="match status" value="1"/>
</dbReference>
<keyword evidence="11" id="KW-1185">Reference proteome</keyword>
<evidence type="ECO:0000256" key="3">
    <source>
        <dbReference type="ARBA" id="ARBA00022525"/>
    </source>
</evidence>
<dbReference type="InterPro" id="IPR007117">
    <property type="entry name" value="Expansin_CBD"/>
</dbReference>
<evidence type="ECO:0000259" key="9">
    <source>
        <dbReference type="PROSITE" id="PS50843"/>
    </source>
</evidence>
<dbReference type="InterPro" id="IPR007118">
    <property type="entry name" value="Expan_Lol_pI"/>
</dbReference>
<evidence type="ECO:0000256" key="2">
    <source>
        <dbReference type="ARBA" id="ARBA00022512"/>
    </source>
</evidence>
<dbReference type="GO" id="GO:0005576">
    <property type="term" value="C:extracellular region"/>
    <property type="evidence" value="ECO:0007669"/>
    <property type="project" value="InterPro"/>
</dbReference>
<feature type="domain" description="Expansin-like CBD" evidence="9">
    <location>
        <begin position="174"/>
        <end position="253"/>
    </location>
</feature>
<dbReference type="EMBL" id="JAXUIC010000008">
    <property type="protein sequence ID" value="KAK4576191.1"/>
    <property type="molecule type" value="Genomic_DNA"/>
</dbReference>
<comment type="function">
    <text evidence="7">Causes loosening and extension of plant cell walls by disrupting non-covalent bonding between cellulose microfibrils and matrix glucans. No enzymatic activity has been found.</text>
</comment>
<dbReference type="SUPFAM" id="SSF50685">
    <property type="entry name" value="Barwin-like endoglucanases"/>
    <property type="match status" value="1"/>
</dbReference>
<sequence>MARSQNFFTCIIFMTLFVIARSRKISIGKKITSNWIDAHATFYGDMSGRGTMQGACGYGDLFQQGYGLATTAISTALFNNGATCGACFEIMCVNDPQWCIPNVGTITVTATNFCPPSSNPSGNWCNPPLQHFDLSMPMFTKLAPAKAGIIPVKYRRAPCIKQGGVRFQITGNPNFLLVLLYNVGGTGDISNVKIKGSNTAWIQMSRKWGQNWQTGTPLVGQSLSFQATTSDGKMLEFDNVAPPNWQFGQNYQAKINF</sequence>
<gene>
    <name evidence="10" type="ORF">RGQ29_026939</name>
</gene>
<comment type="caution">
    <text evidence="10">The sequence shown here is derived from an EMBL/GenBank/DDBJ whole genome shotgun (WGS) entry which is preliminary data.</text>
</comment>
<organism evidence="10 11">
    <name type="scientific">Quercus rubra</name>
    <name type="common">Northern red oak</name>
    <name type="synonym">Quercus borealis</name>
    <dbReference type="NCBI Taxonomy" id="3512"/>
    <lineage>
        <taxon>Eukaryota</taxon>
        <taxon>Viridiplantae</taxon>
        <taxon>Streptophyta</taxon>
        <taxon>Embryophyta</taxon>
        <taxon>Tracheophyta</taxon>
        <taxon>Spermatophyta</taxon>
        <taxon>Magnoliopsida</taxon>
        <taxon>eudicotyledons</taxon>
        <taxon>Gunneridae</taxon>
        <taxon>Pentapetalae</taxon>
        <taxon>rosids</taxon>
        <taxon>fabids</taxon>
        <taxon>Fagales</taxon>
        <taxon>Fagaceae</taxon>
        <taxon>Quercus</taxon>
    </lineage>
</organism>
<keyword evidence="2 7" id="KW-0134">Cell wall</keyword>
<dbReference type="Proteomes" id="UP001324115">
    <property type="component" value="Unassembled WGS sequence"/>
</dbReference>
<evidence type="ECO:0000256" key="5">
    <source>
        <dbReference type="ARBA" id="ARBA00023136"/>
    </source>
</evidence>
<evidence type="ECO:0000313" key="10">
    <source>
        <dbReference type="EMBL" id="KAK4576191.1"/>
    </source>
</evidence>
<dbReference type="PRINTS" id="PR01225">
    <property type="entry name" value="EXPANSNFAMLY"/>
</dbReference>
<dbReference type="Gene3D" id="2.40.40.10">
    <property type="entry name" value="RlpA-like domain"/>
    <property type="match status" value="1"/>
</dbReference>
<dbReference type="SMART" id="SM00837">
    <property type="entry name" value="DPBB_1"/>
    <property type="match status" value="1"/>
</dbReference>
<dbReference type="InterPro" id="IPR007112">
    <property type="entry name" value="Expansin/allergen_DPBB_dom"/>
</dbReference>
<feature type="signal peptide" evidence="7">
    <location>
        <begin position="1"/>
        <end position="22"/>
    </location>
</feature>
<evidence type="ECO:0000256" key="7">
    <source>
        <dbReference type="RuleBase" id="RU365023"/>
    </source>
</evidence>
<dbReference type="PROSITE" id="PS50842">
    <property type="entry name" value="EXPANSIN_EG45"/>
    <property type="match status" value="1"/>
</dbReference>
<dbReference type="CDD" id="cd22274">
    <property type="entry name" value="DPBB_EXPA_N"/>
    <property type="match status" value="1"/>
</dbReference>
<dbReference type="PROSITE" id="PS50843">
    <property type="entry name" value="EXPANSIN_CBD"/>
    <property type="match status" value="1"/>
</dbReference>
<dbReference type="InterPro" id="IPR036908">
    <property type="entry name" value="RlpA-like_sf"/>
</dbReference>
<keyword evidence="6 7" id="KW-0961">Cell wall biogenesis/degradation</keyword>
<dbReference type="AlphaFoldDB" id="A0AAN7EP15"/>
<evidence type="ECO:0000313" key="11">
    <source>
        <dbReference type="Proteomes" id="UP001324115"/>
    </source>
</evidence>
<proteinExistence type="inferred from homology"/>
<evidence type="ECO:0000259" key="8">
    <source>
        <dbReference type="PROSITE" id="PS50842"/>
    </source>
</evidence>
<keyword evidence="3 7" id="KW-0964">Secreted</keyword>